<dbReference type="EMBL" id="OZ075145">
    <property type="protein sequence ID" value="CAL5045927.1"/>
    <property type="molecule type" value="Genomic_DNA"/>
</dbReference>
<keyword evidence="1" id="KW-0472">Membrane</keyword>
<protein>
    <submittedName>
        <fullName evidence="2">Uncharacterized protein</fullName>
    </submittedName>
</protein>
<keyword evidence="1" id="KW-1133">Transmembrane helix</keyword>
<organism evidence="2 3">
    <name type="scientific">Urochloa decumbens</name>
    <dbReference type="NCBI Taxonomy" id="240449"/>
    <lineage>
        <taxon>Eukaryota</taxon>
        <taxon>Viridiplantae</taxon>
        <taxon>Streptophyta</taxon>
        <taxon>Embryophyta</taxon>
        <taxon>Tracheophyta</taxon>
        <taxon>Spermatophyta</taxon>
        <taxon>Magnoliopsida</taxon>
        <taxon>Liliopsida</taxon>
        <taxon>Poales</taxon>
        <taxon>Poaceae</taxon>
        <taxon>PACMAD clade</taxon>
        <taxon>Panicoideae</taxon>
        <taxon>Panicodae</taxon>
        <taxon>Paniceae</taxon>
        <taxon>Melinidinae</taxon>
        <taxon>Urochloa</taxon>
    </lineage>
</organism>
<evidence type="ECO:0000256" key="1">
    <source>
        <dbReference type="SAM" id="Phobius"/>
    </source>
</evidence>
<dbReference type="InterPro" id="IPR045501">
    <property type="entry name" value="DUF6490"/>
</dbReference>
<dbReference type="PANTHER" id="PTHR46610:SF1">
    <property type="entry name" value="OS06G0147300 PROTEIN"/>
    <property type="match status" value="1"/>
</dbReference>
<dbReference type="PANTHER" id="PTHR46610">
    <property type="entry name" value="OS05G0181300 PROTEIN"/>
    <property type="match status" value="1"/>
</dbReference>
<name>A0ABC9DW67_9POAL</name>
<feature type="transmembrane region" description="Helical" evidence="1">
    <location>
        <begin position="7"/>
        <end position="24"/>
    </location>
</feature>
<dbReference type="AlphaFoldDB" id="A0ABC9DW67"/>
<proteinExistence type="predicted"/>
<dbReference type="Pfam" id="PF20100">
    <property type="entry name" value="DUF6490"/>
    <property type="match status" value="1"/>
</dbReference>
<reference evidence="3" key="1">
    <citation type="submission" date="2024-06" db="EMBL/GenBank/DDBJ databases">
        <authorList>
            <person name="Ryan C."/>
        </authorList>
    </citation>
    <scope>NUCLEOTIDE SEQUENCE [LARGE SCALE GENOMIC DNA]</scope>
</reference>
<keyword evidence="1" id="KW-0812">Transmembrane</keyword>
<accession>A0ABC9DW67</accession>
<dbReference type="Proteomes" id="UP001497457">
    <property type="component" value="Chromosome 35b"/>
</dbReference>
<feature type="transmembrane region" description="Helical" evidence="1">
    <location>
        <begin position="68"/>
        <end position="86"/>
    </location>
</feature>
<keyword evidence="3" id="KW-1185">Reference proteome</keyword>
<gene>
    <name evidence="2" type="ORF">URODEC1_LOCUS89063</name>
</gene>
<evidence type="ECO:0000313" key="2">
    <source>
        <dbReference type="EMBL" id="CAL5045927.1"/>
    </source>
</evidence>
<evidence type="ECO:0000313" key="3">
    <source>
        <dbReference type="Proteomes" id="UP001497457"/>
    </source>
</evidence>
<feature type="transmembrane region" description="Helical" evidence="1">
    <location>
        <begin position="92"/>
        <end position="115"/>
    </location>
</feature>
<reference evidence="2 3" key="2">
    <citation type="submission" date="2024-10" db="EMBL/GenBank/DDBJ databases">
        <authorList>
            <person name="Ryan C."/>
        </authorList>
    </citation>
    <scope>NUCLEOTIDE SEQUENCE [LARGE SCALE GENOMIC DNA]</scope>
</reference>
<feature type="transmembrane region" description="Helical" evidence="1">
    <location>
        <begin position="30"/>
        <end position="48"/>
    </location>
</feature>
<sequence>MAASRAISMAGFLFLTVNSTVAIYRSQGDVAAVSVVVASYACLLKLFYCLQRFEAAPPGSPARDRARIGVWITTTLLTAMFSWRVAALMPGLVAAAVWLMAASTVIGGFYALFLLPTQGDEK</sequence>